<reference evidence="5" key="1">
    <citation type="submission" date="2017-09" db="EMBL/GenBank/DDBJ databases">
        <title>Depth-based differentiation of microbial function through sediment-hosted aquifers and enrichment of novel symbionts in the deep terrestrial subsurface.</title>
        <authorList>
            <person name="Probst A.J."/>
            <person name="Ladd B."/>
            <person name="Jarett J.K."/>
            <person name="Geller-Mcgrath D.E."/>
            <person name="Sieber C.M.K."/>
            <person name="Emerson J.B."/>
            <person name="Anantharaman K."/>
            <person name="Thomas B.C."/>
            <person name="Malmstrom R."/>
            <person name="Stieglmeier M."/>
            <person name="Klingl A."/>
            <person name="Woyke T."/>
            <person name="Ryan C.M."/>
            <person name="Banfield J.F."/>
        </authorList>
    </citation>
    <scope>NUCLEOTIDE SEQUENCE [LARGE SCALE GENOMIC DNA]</scope>
</reference>
<dbReference type="InterPro" id="IPR023620">
    <property type="entry name" value="SmpB"/>
</dbReference>
<dbReference type="PANTHER" id="PTHR30308">
    <property type="entry name" value="TMRNA-BINDING COMPONENT OF TRANS-TRANSLATION TAGGING COMPLEX"/>
    <property type="match status" value="1"/>
</dbReference>
<dbReference type="Proteomes" id="UP000228528">
    <property type="component" value="Unassembled WGS sequence"/>
</dbReference>
<dbReference type="CDD" id="cd09294">
    <property type="entry name" value="SmpB"/>
    <property type="match status" value="1"/>
</dbReference>
<protein>
    <recommendedName>
        <fullName evidence="3">SsrA-binding protein</fullName>
    </recommendedName>
    <alternativeName>
        <fullName evidence="3">Small protein B</fullName>
    </alternativeName>
</protein>
<dbReference type="AlphaFoldDB" id="A0A2M6P2F2"/>
<dbReference type="EMBL" id="PFBW01000008">
    <property type="protein sequence ID" value="PIR77871.1"/>
    <property type="molecule type" value="Genomic_DNA"/>
</dbReference>
<dbReference type="SUPFAM" id="SSF74982">
    <property type="entry name" value="Small protein B (SmpB)"/>
    <property type="match status" value="1"/>
</dbReference>
<dbReference type="PANTHER" id="PTHR30308:SF2">
    <property type="entry name" value="SSRA-BINDING PROTEIN"/>
    <property type="match status" value="1"/>
</dbReference>
<keyword evidence="2 3" id="KW-0694">RNA-binding</keyword>
<dbReference type="NCBIfam" id="TIGR00086">
    <property type="entry name" value="smpB"/>
    <property type="match status" value="1"/>
</dbReference>
<dbReference type="HAMAP" id="MF_00023">
    <property type="entry name" value="SmpB"/>
    <property type="match status" value="1"/>
</dbReference>
<dbReference type="NCBIfam" id="NF003843">
    <property type="entry name" value="PRK05422.1"/>
    <property type="match status" value="1"/>
</dbReference>
<comment type="caution">
    <text evidence="4">The sequence shown here is derived from an EMBL/GenBank/DDBJ whole genome shotgun (WGS) entry which is preliminary data.</text>
</comment>
<evidence type="ECO:0000256" key="2">
    <source>
        <dbReference type="ARBA" id="ARBA00022884"/>
    </source>
</evidence>
<dbReference type="GO" id="GO:0070930">
    <property type="term" value="P:trans-translation-dependent protein tagging"/>
    <property type="evidence" value="ECO:0007669"/>
    <property type="project" value="TreeGrafter"/>
</dbReference>
<comment type="function">
    <text evidence="3">Required for rescue of stalled ribosomes mediated by trans-translation. Binds to transfer-messenger RNA (tmRNA), required for stable association of tmRNA with ribosomes. tmRNA and SmpB together mimic tRNA shape, replacing the anticodon stem-loop with SmpB. tmRNA is encoded by the ssrA gene; the 2 termini fold to resemble tRNA(Ala) and it encodes a 'tag peptide', a short internal open reading frame. During trans-translation Ala-aminoacylated tmRNA acts like a tRNA, entering the A-site of stalled ribosomes, displacing the stalled mRNA. The ribosome then switches to translate the ORF on the tmRNA; the nascent peptide is terminated with the 'tag peptide' encoded by the tmRNA and targeted for degradation. The ribosome is freed to recommence translation, which seems to be the essential function of trans-translation.</text>
</comment>
<dbReference type="Pfam" id="PF01668">
    <property type="entry name" value="SmpB"/>
    <property type="match status" value="1"/>
</dbReference>
<comment type="similarity">
    <text evidence="3">Belongs to the SmpB family.</text>
</comment>
<sequence length="149" mass="16912">MPTYAKNKKALFDYEILEKLEAGIVLSGQEVKSVRNGQINLKGSFITEQKGEMFLTNAHISTYKFAGPLPGYDPTRSRKLLLKKKEIAYLTGKLQEKGLTIVPISVYTKGAHIKIEVGIAKGKKKYDKRETIKKHDQDRNARIELKGRY</sequence>
<comment type="subcellular location">
    <subcellularLocation>
        <location evidence="3">Cytoplasm</location>
    </subcellularLocation>
    <text evidence="3">The tmRNA-SmpB complex associates with stalled 70S ribosomes.</text>
</comment>
<evidence type="ECO:0000256" key="1">
    <source>
        <dbReference type="ARBA" id="ARBA00022490"/>
    </source>
</evidence>
<evidence type="ECO:0000313" key="5">
    <source>
        <dbReference type="Proteomes" id="UP000228528"/>
    </source>
</evidence>
<gene>
    <name evidence="3" type="primary">smpB</name>
    <name evidence="4" type="ORF">COU30_00170</name>
</gene>
<keyword evidence="1 3" id="KW-0963">Cytoplasm</keyword>
<dbReference type="Gene3D" id="2.40.280.10">
    <property type="match status" value="1"/>
</dbReference>
<dbReference type="GO" id="GO:0003723">
    <property type="term" value="F:RNA binding"/>
    <property type="evidence" value="ECO:0007669"/>
    <property type="project" value="UniProtKB-UniRule"/>
</dbReference>
<dbReference type="GO" id="GO:0005829">
    <property type="term" value="C:cytosol"/>
    <property type="evidence" value="ECO:0007669"/>
    <property type="project" value="TreeGrafter"/>
</dbReference>
<accession>A0A2M6P2F2</accession>
<dbReference type="InterPro" id="IPR020081">
    <property type="entry name" value="SsrA-bd_prot_CS"/>
</dbReference>
<dbReference type="PROSITE" id="PS01317">
    <property type="entry name" value="SSRP"/>
    <property type="match status" value="1"/>
</dbReference>
<evidence type="ECO:0000256" key="3">
    <source>
        <dbReference type="HAMAP-Rule" id="MF_00023"/>
    </source>
</evidence>
<name>A0A2M6P2F2_9BACT</name>
<organism evidence="4 5">
    <name type="scientific">Candidatus Magasanikbacteria bacterium CG10_big_fil_rev_8_21_14_0_10_38_6</name>
    <dbReference type="NCBI Taxonomy" id="1974647"/>
    <lineage>
        <taxon>Bacteria</taxon>
        <taxon>Candidatus Magasanikiibacteriota</taxon>
    </lineage>
</organism>
<evidence type="ECO:0000313" key="4">
    <source>
        <dbReference type="EMBL" id="PIR77871.1"/>
    </source>
</evidence>
<dbReference type="InterPro" id="IPR000037">
    <property type="entry name" value="SsrA-bd_prot"/>
</dbReference>
<proteinExistence type="inferred from homology"/>
<dbReference type="GO" id="GO:0070929">
    <property type="term" value="P:trans-translation"/>
    <property type="evidence" value="ECO:0007669"/>
    <property type="project" value="UniProtKB-UniRule"/>
</dbReference>